<feature type="signal peptide" evidence="3">
    <location>
        <begin position="1"/>
        <end position="23"/>
    </location>
</feature>
<evidence type="ECO:0000256" key="1">
    <source>
        <dbReference type="SAM" id="MobiDB-lite"/>
    </source>
</evidence>
<sequence length="599" mass="62670">MFAGRSYVLGILLLATFSLSVSCSCMPNGICSGYDLVVALQNDDVSSAQLWVDIRLASSDWPATPIIRKKHFTLKGGGAARVLLDFADVVARLTLAPGVILTLQDLEYRSASTGVGFGLPLLTPSPGARVELRNVAVFAFVCLPFEFLMSFIRGYSAHMPLEYALDAQQRISVASSWCRTTPAIARCYNNTIALMRVVLPLDAGTGSETDYGDSGNGGAAFNVTKGISTTSTMYGSSYALVSYNSTLICQEPLSPYGSCNWNEGYSACLTSRWKELSAQDDIWALLEASAVAGPAAPVYDSAGSNSSGGGRGGGEETSSRRRLSTTQLAFIIFGAILGALLLILLLLLLLVRSFKGRVGYWLRQQQPKHVQFCELPLEHQEATQQQSQQQQQTPEPWLQSLPPPPPLLQRQLSPPLPLHRHVTDNTVFKRNNHGSNLEGAVQNGGGRCVGSAGSSSGAGAGAGGAAACVVGEGGGGGGDPRSSSYGGVCGGGGGGGGGGAVGLMSGSIGSGGGSSSWPSCGEGQQPIHGPYTGMCMQMALPPSARWTATAIASGPKVRHGSYRHCMGRTGILFTAPSGPPFLNLLLLSGFYLLTFLSRR</sequence>
<dbReference type="AlphaFoldDB" id="A0A8J4BPE7"/>
<accession>A0A8J4BPE7</accession>
<reference evidence="4" key="1">
    <citation type="journal article" date="2021" name="Proc. Natl. Acad. Sci. U.S.A.">
        <title>Three genomes in the algal genus Volvox reveal the fate of a haploid sex-determining region after a transition to homothallism.</title>
        <authorList>
            <person name="Yamamoto K."/>
            <person name="Hamaji T."/>
            <person name="Kawai-Toyooka H."/>
            <person name="Matsuzaki R."/>
            <person name="Takahashi F."/>
            <person name="Nishimura Y."/>
            <person name="Kawachi M."/>
            <person name="Noguchi H."/>
            <person name="Minakuchi Y."/>
            <person name="Umen J.G."/>
            <person name="Toyoda A."/>
            <person name="Nozaki H."/>
        </authorList>
    </citation>
    <scope>NUCLEOTIDE SEQUENCE</scope>
    <source>
        <strain evidence="4">NIES-3780</strain>
    </source>
</reference>
<keyword evidence="3" id="KW-0732">Signal</keyword>
<protein>
    <recommendedName>
        <fullName evidence="6">Pherophorin domain-containing protein</fullName>
    </recommendedName>
</protein>
<dbReference type="EMBL" id="BNCO01000053">
    <property type="protein sequence ID" value="GIL62712.1"/>
    <property type="molecule type" value="Genomic_DNA"/>
</dbReference>
<evidence type="ECO:0000313" key="5">
    <source>
        <dbReference type="Proteomes" id="UP000747399"/>
    </source>
</evidence>
<evidence type="ECO:0000313" key="4">
    <source>
        <dbReference type="EMBL" id="GIL62712.1"/>
    </source>
</evidence>
<name>A0A8J4BPE7_9CHLO</name>
<feature type="compositionally biased region" description="Low complexity" evidence="1">
    <location>
        <begin position="384"/>
        <end position="400"/>
    </location>
</feature>
<evidence type="ECO:0000256" key="2">
    <source>
        <dbReference type="SAM" id="Phobius"/>
    </source>
</evidence>
<dbReference type="PROSITE" id="PS51257">
    <property type="entry name" value="PROKAR_LIPOPROTEIN"/>
    <property type="match status" value="1"/>
</dbReference>
<comment type="caution">
    <text evidence="4">The sequence shown here is derived from an EMBL/GenBank/DDBJ whole genome shotgun (WGS) entry which is preliminary data.</text>
</comment>
<dbReference type="Proteomes" id="UP000747399">
    <property type="component" value="Unassembled WGS sequence"/>
</dbReference>
<feature type="transmembrane region" description="Helical" evidence="2">
    <location>
        <begin position="571"/>
        <end position="593"/>
    </location>
</feature>
<keyword evidence="5" id="KW-1185">Reference proteome</keyword>
<evidence type="ECO:0008006" key="6">
    <source>
        <dbReference type="Google" id="ProtNLM"/>
    </source>
</evidence>
<organism evidence="4 5">
    <name type="scientific">Volvox africanus</name>
    <dbReference type="NCBI Taxonomy" id="51714"/>
    <lineage>
        <taxon>Eukaryota</taxon>
        <taxon>Viridiplantae</taxon>
        <taxon>Chlorophyta</taxon>
        <taxon>core chlorophytes</taxon>
        <taxon>Chlorophyceae</taxon>
        <taxon>CS clade</taxon>
        <taxon>Chlamydomonadales</taxon>
        <taxon>Volvocaceae</taxon>
        <taxon>Volvox</taxon>
    </lineage>
</organism>
<feature type="chain" id="PRO_5035168308" description="Pherophorin domain-containing protein" evidence="3">
    <location>
        <begin position="24"/>
        <end position="599"/>
    </location>
</feature>
<keyword evidence="2" id="KW-0812">Transmembrane</keyword>
<keyword evidence="2" id="KW-0472">Membrane</keyword>
<feature type="transmembrane region" description="Helical" evidence="2">
    <location>
        <begin position="328"/>
        <end position="351"/>
    </location>
</feature>
<evidence type="ECO:0000256" key="3">
    <source>
        <dbReference type="SAM" id="SignalP"/>
    </source>
</evidence>
<gene>
    <name evidence="4" type="ORF">Vafri_16882</name>
</gene>
<keyword evidence="2" id="KW-1133">Transmembrane helix</keyword>
<proteinExistence type="predicted"/>
<feature type="region of interest" description="Disordered" evidence="1">
    <location>
        <begin position="381"/>
        <end position="416"/>
    </location>
</feature>